<keyword evidence="1" id="KW-1133">Transmembrane helix</keyword>
<evidence type="ECO:0000256" key="1">
    <source>
        <dbReference type="SAM" id="Phobius"/>
    </source>
</evidence>
<sequence length="245" mass="27061">MTRWAAMISLTGVMLVVVQAAHTLRLWYLSVSCKALRWALVLNFGVFLISEMIAVAYSAAACSAMAFPGMVDLYIATVVQQRVWLPAVILHAVLYAISAVRALQRRSSGTHHENMVRERIMFEGAAFFTALLGYLVFNTLGTFGSELLSIRANFSNFVPAIISVSMSRLMLSLRSLSTSLGTEPEWLLSHLELSRVNWTRGARSGELIVELGEIQMEDERVSQSSTATDPDIVHCVSEFPRSSLA</sequence>
<name>A0A5C3NKS0_9AGAM</name>
<keyword evidence="1" id="KW-0472">Membrane</keyword>
<evidence type="ECO:0000313" key="3">
    <source>
        <dbReference type="Proteomes" id="UP000305948"/>
    </source>
</evidence>
<organism evidence="2 3">
    <name type="scientific">Heliocybe sulcata</name>
    <dbReference type="NCBI Taxonomy" id="5364"/>
    <lineage>
        <taxon>Eukaryota</taxon>
        <taxon>Fungi</taxon>
        <taxon>Dikarya</taxon>
        <taxon>Basidiomycota</taxon>
        <taxon>Agaricomycotina</taxon>
        <taxon>Agaricomycetes</taxon>
        <taxon>Gloeophyllales</taxon>
        <taxon>Gloeophyllaceae</taxon>
        <taxon>Heliocybe</taxon>
    </lineage>
</organism>
<protein>
    <submittedName>
        <fullName evidence="2">Uncharacterized protein</fullName>
    </submittedName>
</protein>
<keyword evidence="1" id="KW-0812">Transmembrane</keyword>
<gene>
    <name evidence="2" type="ORF">OE88DRAFT_51544</name>
</gene>
<feature type="transmembrane region" description="Helical" evidence="1">
    <location>
        <begin position="40"/>
        <end position="71"/>
    </location>
</feature>
<accession>A0A5C3NKS0</accession>
<feature type="transmembrane region" description="Helical" evidence="1">
    <location>
        <begin position="124"/>
        <end position="144"/>
    </location>
</feature>
<reference evidence="2 3" key="1">
    <citation type="journal article" date="2019" name="Nat. Ecol. Evol.">
        <title>Megaphylogeny resolves global patterns of mushroom evolution.</title>
        <authorList>
            <person name="Varga T."/>
            <person name="Krizsan K."/>
            <person name="Foldi C."/>
            <person name="Dima B."/>
            <person name="Sanchez-Garcia M."/>
            <person name="Sanchez-Ramirez S."/>
            <person name="Szollosi G.J."/>
            <person name="Szarkandi J.G."/>
            <person name="Papp V."/>
            <person name="Albert L."/>
            <person name="Andreopoulos W."/>
            <person name="Angelini C."/>
            <person name="Antonin V."/>
            <person name="Barry K.W."/>
            <person name="Bougher N.L."/>
            <person name="Buchanan P."/>
            <person name="Buyck B."/>
            <person name="Bense V."/>
            <person name="Catcheside P."/>
            <person name="Chovatia M."/>
            <person name="Cooper J."/>
            <person name="Damon W."/>
            <person name="Desjardin D."/>
            <person name="Finy P."/>
            <person name="Geml J."/>
            <person name="Haridas S."/>
            <person name="Hughes K."/>
            <person name="Justo A."/>
            <person name="Karasinski D."/>
            <person name="Kautmanova I."/>
            <person name="Kiss B."/>
            <person name="Kocsube S."/>
            <person name="Kotiranta H."/>
            <person name="LaButti K.M."/>
            <person name="Lechner B.E."/>
            <person name="Liimatainen K."/>
            <person name="Lipzen A."/>
            <person name="Lukacs Z."/>
            <person name="Mihaltcheva S."/>
            <person name="Morgado L.N."/>
            <person name="Niskanen T."/>
            <person name="Noordeloos M.E."/>
            <person name="Ohm R.A."/>
            <person name="Ortiz-Santana B."/>
            <person name="Ovrebo C."/>
            <person name="Racz N."/>
            <person name="Riley R."/>
            <person name="Savchenko A."/>
            <person name="Shiryaev A."/>
            <person name="Soop K."/>
            <person name="Spirin V."/>
            <person name="Szebenyi C."/>
            <person name="Tomsovsky M."/>
            <person name="Tulloss R.E."/>
            <person name="Uehling J."/>
            <person name="Grigoriev I.V."/>
            <person name="Vagvolgyi C."/>
            <person name="Papp T."/>
            <person name="Martin F.M."/>
            <person name="Miettinen O."/>
            <person name="Hibbett D.S."/>
            <person name="Nagy L.G."/>
        </authorList>
    </citation>
    <scope>NUCLEOTIDE SEQUENCE [LARGE SCALE GENOMIC DNA]</scope>
    <source>
        <strain evidence="2 3">OMC1185</strain>
    </source>
</reference>
<dbReference type="Proteomes" id="UP000305948">
    <property type="component" value="Unassembled WGS sequence"/>
</dbReference>
<dbReference type="EMBL" id="ML213503">
    <property type="protein sequence ID" value="TFK56738.1"/>
    <property type="molecule type" value="Genomic_DNA"/>
</dbReference>
<feature type="transmembrane region" description="Helical" evidence="1">
    <location>
        <begin position="83"/>
        <end position="103"/>
    </location>
</feature>
<keyword evidence="3" id="KW-1185">Reference proteome</keyword>
<feature type="transmembrane region" description="Helical" evidence="1">
    <location>
        <begin position="6"/>
        <end position="28"/>
    </location>
</feature>
<dbReference type="AlphaFoldDB" id="A0A5C3NKS0"/>
<proteinExistence type="predicted"/>
<evidence type="ECO:0000313" key="2">
    <source>
        <dbReference type="EMBL" id="TFK56738.1"/>
    </source>
</evidence>
<dbReference type="OrthoDB" id="2679643at2759"/>